<proteinExistence type="predicted"/>
<evidence type="ECO:0000256" key="1">
    <source>
        <dbReference type="ARBA" id="ARBA00022801"/>
    </source>
</evidence>
<dbReference type="PANTHER" id="PTHR21660">
    <property type="entry name" value="THIOESTERASE SUPERFAMILY MEMBER-RELATED"/>
    <property type="match status" value="1"/>
</dbReference>
<dbReference type="AlphaFoldDB" id="A0A9W8LTY3"/>
<dbReference type="Gene3D" id="3.10.129.10">
    <property type="entry name" value="Hotdog Thioesterase"/>
    <property type="match status" value="1"/>
</dbReference>
<evidence type="ECO:0000313" key="2">
    <source>
        <dbReference type="EMBL" id="KAJ2801724.1"/>
    </source>
</evidence>
<organism evidence="2 3">
    <name type="scientific">Coemansia guatemalensis</name>
    <dbReference type="NCBI Taxonomy" id="2761395"/>
    <lineage>
        <taxon>Eukaryota</taxon>
        <taxon>Fungi</taxon>
        <taxon>Fungi incertae sedis</taxon>
        <taxon>Zoopagomycota</taxon>
        <taxon>Kickxellomycotina</taxon>
        <taxon>Kickxellomycetes</taxon>
        <taxon>Kickxellales</taxon>
        <taxon>Kickxellaceae</taxon>
        <taxon>Coemansia</taxon>
    </lineage>
</organism>
<evidence type="ECO:0008006" key="4">
    <source>
        <dbReference type="Google" id="ProtNLM"/>
    </source>
</evidence>
<name>A0A9W8LTY3_9FUNG</name>
<keyword evidence="3" id="KW-1185">Reference proteome</keyword>
<sequence>MALQVPTMFGSDDGTAIIETDAECERIVLGLRVEAEHINAAGTLDEGLVATLADMHTTFLLMSHSLLHRPDHNPMSVSVCLSVHAVAPIQPGTEVHIVCTVAANTGSSRPQASVVFQSAHDPRVVFATATHSKQTKALDFGGKL</sequence>
<dbReference type="EMBL" id="JANBUO010000766">
    <property type="protein sequence ID" value="KAJ2801724.1"/>
    <property type="molecule type" value="Genomic_DNA"/>
</dbReference>
<evidence type="ECO:0000313" key="3">
    <source>
        <dbReference type="Proteomes" id="UP001140094"/>
    </source>
</evidence>
<accession>A0A9W8LTY3</accession>
<protein>
    <recommendedName>
        <fullName evidence="4">Thioesterase domain-containing protein</fullName>
    </recommendedName>
</protein>
<reference evidence="2" key="1">
    <citation type="submission" date="2022-07" db="EMBL/GenBank/DDBJ databases">
        <title>Phylogenomic reconstructions and comparative analyses of Kickxellomycotina fungi.</title>
        <authorList>
            <person name="Reynolds N.K."/>
            <person name="Stajich J.E."/>
            <person name="Barry K."/>
            <person name="Grigoriev I.V."/>
            <person name="Crous P."/>
            <person name="Smith M.E."/>
        </authorList>
    </citation>
    <scope>NUCLEOTIDE SEQUENCE</scope>
    <source>
        <strain evidence="2">NRRL 1565</strain>
    </source>
</reference>
<keyword evidence="1" id="KW-0378">Hydrolase</keyword>
<gene>
    <name evidence="2" type="ORF">H4R20_003562</name>
</gene>
<dbReference type="InterPro" id="IPR029069">
    <property type="entry name" value="HotDog_dom_sf"/>
</dbReference>
<dbReference type="Proteomes" id="UP001140094">
    <property type="component" value="Unassembled WGS sequence"/>
</dbReference>
<dbReference type="GO" id="GO:0047617">
    <property type="term" value="F:fatty acyl-CoA hydrolase activity"/>
    <property type="evidence" value="ECO:0007669"/>
    <property type="project" value="InterPro"/>
</dbReference>
<dbReference type="OrthoDB" id="46529at2759"/>
<comment type="caution">
    <text evidence="2">The sequence shown here is derived from an EMBL/GenBank/DDBJ whole genome shotgun (WGS) entry which is preliminary data.</text>
</comment>
<dbReference type="SUPFAM" id="SSF54637">
    <property type="entry name" value="Thioesterase/thiol ester dehydrase-isomerase"/>
    <property type="match status" value="1"/>
</dbReference>
<dbReference type="PANTHER" id="PTHR21660:SF1">
    <property type="entry name" value="ACYL-COENZYME A THIOESTERASE 13"/>
    <property type="match status" value="1"/>
</dbReference>
<dbReference type="InterPro" id="IPR039298">
    <property type="entry name" value="ACOT13"/>
</dbReference>